<dbReference type="EMBL" id="UGNW01000001">
    <property type="protein sequence ID" value="STX32021.1"/>
    <property type="molecule type" value="Genomic_DNA"/>
</dbReference>
<evidence type="ECO:0000313" key="3">
    <source>
        <dbReference type="EMBL" id="STX32021.1"/>
    </source>
</evidence>
<dbReference type="Gene3D" id="3.30.750.24">
    <property type="entry name" value="STAS domain"/>
    <property type="match status" value="1"/>
</dbReference>
<dbReference type="AlphaFoldDB" id="A0A378IBT0"/>
<dbReference type="PROSITE" id="PS50801">
    <property type="entry name" value="STAS"/>
    <property type="match status" value="1"/>
</dbReference>
<evidence type="ECO:0000313" key="5">
    <source>
        <dbReference type="Proteomes" id="UP000255066"/>
    </source>
</evidence>
<name>A0A378IBT0_9GAMM</name>
<evidence type="ECO:0000313" key="4">
    <source>
        <dbReference type="Proteomes" id="UP000054735"/>
    </source>
</evidence>
<dbReference type="Proteomes" id="UP000255066">
    <property type="component" value="Unassembled WGS sequence"/>
</dbReference>
<dbReference type="Pfam" id="PF01740">
    <property type="entry name" value="STAS"/>
    <property type="match status" value="1"/>
</dbReference>
<proteinExistence type="predicted"/>
<evidence type="ECO:0000313" key="2">
    <source>
        <dbReference type="EMBL" id="KTC67758.1"/>
    </source>
</evidence>
<protein>
    <submittedName>
        <fullName evidence="3">Anti-anti-sigma factor</fullName>
    </submittedName>
</protein>
<dbReference type="CDD" id="cd07043">
    <property type="entry name" value="STAS_anti-anti-sigma_factors"/>
    <property type="match status" value="1"/>
</dbReference>
<dbReference type="Proteomes" id="UP000054735">
    <property type="component" value="Unassembled WGS sequence"/>
</dbReference>
<dbReference type="STRING" id="28083.Lbir_3006"/>
<dbReference type="RefSeq" id="WP_058525001.1">
    <property type="nucleotide sequence ID" value="NZ_CAAAHV010000025.1"/>
</dbReference>
<feature type="domain" description="STAS" evidence="1">
    <location>
        <begin position="1"/>
        <end position="93"/>
    </location>
</feature>
<dbReference type="EMBL" id="LNXT01000049">
    <property type="protein sequence ID" value="KTC67758.1"/>
    <property type="molecule type" value="Genomic_DNA"/>
</dbReference>
<dbReference type="InterPro" id="IPR036513">
    <property type="entry name" value="STAS_dom_sf"/>
</dbReference>
<accession>A0A378IBT0</accession>
<dbReference type="InterPro" id="IPR002645">
    <property type="entry name" value="STAS_dom"/>
</dbReference>
<dbReference type="OrthoDB" id="5297990at2"/>
<dbReference type="SUPFAM" id="SSF52091">
    <property type="entry name" value="SpoIIaa-like"/>
    <property type="match status" value="1"/>
</dbReference>
<gene>
    <name evidence="2" type="ORF">Lbir_3006</name>
    <name evidence="3" type="ORF">NCTC12437_01799</name>
</gene>
<organism evidence="3 5">
    <name type="scientific">Legionella birminghamensis</name>
    <dbReference type="NCBI Taxonomy" id="28083"/>
    <lineage>
        <taxon>Bacteria</taxon>
        <taxon>Pseudomonadati</taxon>
        <taxon>Pseudomonadota</taxon>
        <taxon>Gammaproteobacteria</taxon>
        <taxon>Legionellales</taxon>
        <taxon>Legionellaceae</taxon>
        <taxon>Legionella</taxon>
    </lineage>
</organism>
<reference evidence="2 4" key="1">
    <citation type="submission" date="2015-11" db="EMBL/GenBank/DDBJ databases">
        <title>Genomic analysis of 38 Legionella species identifies large and diverse effector repertoires.</title>
        <authorList>
            <person name="Burstein D."/>
            <person name="Amaro F."/>
            <person name="Zusman T."/>
            <person name="Lifshitz Z."/>
            <person name="Cohen O."/>
            <person name="Gilbert J.A."/>
            <person name="Pupko T."/>
            <person name="Shuman H.A."/>
            <person name="Segal G."/>
        </authorList>
    </citation>
    <scope>NUCLEOTIDE SEQUENCE [LARGE SCALE GENOMIC DNA]</scope>
    <source>
        <strain evidence="2 4">CDC#1407-AL-14</strain>
    </source>
</reference>
<keyword evidence="4" id="KW-1185">Reference proteome</keyword>
<evidence type="ECO:0000259" key="1">
    <source>
        <dbReference type="PROSITE" id="PS50801"/>
    </source>
</evidence>
<sequence length="93" mass="10310">MTDFVFEPASRMTFATVDADIKRLAGFYRNTGQGSIIINLQAVQHCDSAGLALLIEAKRLAKRFNRPCRFTGMSRQLAALAEFCRVNNLLAGE</sequence>
<reference evidence="3 5" key="2">
    <citation type="submission" date="2018-06" db="EMBL/GenBank/DDBJ databases">
        <authorList>
            <consortium name="Pathogen Informatics"/>
            <person name="Doyle S."/>
        </authorList>
    </citation>
    <scope>NUCLEOTIDE SEQUENCE [LARGE SCALE GENOMIC DNA]</scope>
    <source>
        <strain evidence="3 5">NCTC12437</strain>
    </source>
</reference>